<protein>
    <submittedName>
        <fullName evidence="1">Uncharacterized conserved protein YfdQ, DUF2303 family</fullName>
    </submittedName>
</protein>
<dbReference type="EMBL" id="FNVQ01000001">
    <property type="protein sequence ID" value="SEG13497.1"/>
    <property type="molecule type" value="Genomic_DNA"/>
</dbReference>
<keyword evidence="2" id="KW-1185">Reference proteome</keyword>
<dbReference type="InterPro" id="IPR019276">
    <property type="entry name" value="DUF2303"/>
</dbReference>
<accession>A0A1H5XPY3</accession>
<evidence type="ECO:0000313" key="2">
    <source>
        <dbReference type="Proteomes" id="UP000236745"/>
    </source>
</evidence>
<name>A0A1H5XPY3_9GAMM</name>
<dbReference type="Proteomes" id="UP000236745">
    <property type="component" value="Unassembled WGS sequence"/>
</dbReference>
<dbReference type="OrthoDB" id="5731347at2"/>
<gene>
    <name evidence="1" type="ORF">SAMN05444390_1011453</name>
</gene>
<sequence length="270" mass="30389">MSLTPEAINRIGELATASAGLLPHELKDEAVLVPEYMSIRDLEKYLPNRRRFRGTMETDNIAAFCEYVKGQSSAEVFIEAEKMRAVAFFDMGNSASPGHCEHKAVIQLRSSAPYKAIKNVDGEAMSQKSLAEWIEDWRRYLNCFDDANEDLHTQKALASVRKMTIETARKLESDQQNMGHKLSAMEQIDVKSEGAQLGGVNFTCEPYTGFQLRTFSMPLSALTGSENIRLKLRIQELDAIQEEILEEFRNKISSALTGDDFKIWMGSFSS</sequence>
<dbReference type="Pfam" id="PF10065">
    <property type="entry name" value="DUF2303"/>
    <property type="match status" value="1"/>
</dbReference>
<organism evidence="1 2">
    <name type="scientific">Marinobacterium lutimaris</name>
    <dbReference type="NCBI Taxonomy" id="568106"/>
    <lineage>
        <taxon>Bacteria</taxon>
        <taxon>Pseudomonadati</taxon>
        <taxon>Pseudomonadota</taxon>
        <taxon>Gammaproteobacteria</taxon>
        <taxon>Oceanospirillales</taxon>
        <taxon>Oceanospirillaceae</taxon>
        <taxon>Marinobacterium</taxon>
    </lineage>
</organism>
<dbReference type="RefSeq" id="WP_104002360.1">
    <property type="nucleotide sequence ID" value="NZ_FNVQ01000001.1"/>
</dbReference>
<dbReference type="AlphaFoldDB" id="A0A1H5XPY3"/>
<reference evidence="1 2" key="1">
    <citation type="submission" date="2016-10" db="EMBL/GenBank/DDBJ databases">
        <authorList>
            <person name="de Groot N.N."/>
        </authorList>
    </citation>
    <scope>NUCLEOTIDE SEQUENCE [LARGE SCALE GENOMIC DNA]</scope>
    <source>
        <strain evidence="1 2">DSM 22012</strain>
    </source>
</reference>
<proteinExistence type="predicted"/>
<evidence type="ECO:0000313" key="1">
    <source>
        <dbReference type="EMBL" id="SEG13497.1"/>
    </source>
</evidence>